<gene>
    <name evidence="2" type="ORF">MUCCIDRAFT_86643</name>
</gene>
<feature type="region of interest" description="Disordered" evidence="1">
    <location>
        <begin position="513"/>
        <end position="539"/>
    </location>
</feature>
<reference evidence="2 3" key="1">
    <citation type="submission" date="2015-06" db="EMBL/GenBank/DDBJ databases">
        <title>Expansion of signal transduction pathways in fungi by whole-genome duplication.</title>
        <authorList>
            <consortium name="DOE Joint Genome Institute"/>
            <person name="Corrochano L.M."/>
            <person name="Kuo A."/>
            <person name="Marcet-Houben M."/>
            <person name="Polaino S."/>
            <person name="Salamov A."/>
            <person name="Villalobos J.M."/>
            <person name="Alvarez M.I."/>
            <person name="Avalos J."/>
            <person name="Benito E.P."/>
            <person name="Benoit I."/>
            <person name="Burger G."/>
            <person name="Camino L.P."/>
            <person name="Canovas D."/>
            <person name="Cerda-Olmedo E."/>
            <person name="Cheng J.-F."/>
            <person name="Dominguez A."/>
            <person name="Elias M."/>
            <person name="Eslava A.P."/>
            <person name="Glaser F."/>
            <person name="Grimwood J."/>
            <person name="Gutierrez G."/>
            <person name="Heitman J."/>
            <person name="Henrissat B."/>
            <person name="Iturriaga E.A."/>
            <person name="Lang B.F."/>
            <person name="Lavin J.L."/>
            <person name="Lee S."/>
            <person name="Li W."/>
            <person name="Lindquist E."/>
            <person name="Lopez-Garcia S."/>
            <person name="Luque E.M."/>
            <person name="Marcos A.T."/>
            <person name="Martin J."/>
            <person name="Mccluskey K."/>
            <person name="Medina H.R."/>
            <person name="Miralles-Duran A."/>
            <person name="Miyazaki A."/>
            <person name="Munoz-Torres E."/>
            <person name="Oguiza J.A."/>
            <person name="Ohm R."/>
            <person name="Olmedo M."/>
            <person name="Orejas M."/>
            <person name="Ortiz-Castellanos L."/>
            <person name="Pisabarro A.G."/>
            <person name="Rodriguez-Romero J."/>
            <person name="Ruiz-Herrera J."/>
            <person name="Ruiz-Vazquez R."/>
            <person name="Sanz C."/>
            <person name="Schackwitz W."/>
            <person name="Schmutz J."/>
            <person name="Shahriari M."/>
            <person name="Shelest E."/>
            <person name="Silva-Franco F."/>
            <person name="Soanes D."/>
            <person name="Syed K."/>
            <person name="Tagua V.G."/>
            <person name="Talbot N.J."/>
            <person name="Thon M."/>
            <person name="De Vries R.P."/>
            <person name="Wiebenga A."/>
            <person name="Yadav J.S."/>
            <person name="Braun E.L."/>
            <person name="Baker S."/>
            <person name="Garre V."/>
            <person name="Horwitz B."/>
            <person name="Torres-Martinez S."/>
            <person name="Idnurm A."/>
            <person name="Herrera-Estrella A."/>
            <person name="Gabaldon T."/>
            <person name="Grigoriev I.V."/>
        </authorList>
    </citation>
    <scope>NUCLEOTIDE SEQUENCE [LARGE SCALE GENOMIC DNA]</scope>
    <source>
        <strain evidence="2 3">CBS 277.49</strain>
    </source>
</reference>
<dbReference type="VEuPathDB" id="FungiDB:MUCCIDRAFT_86643"/>
<proteinExistence type="predicted"/>
<dbReference type="Pfam" id="PF07093">
    <property type="entry name" value="SGT1"/>
    <property type="match status" value="2"/>
</dbReference>
<evidence type="ECO:0000313" key="2">
    <source>
        <dbReference type="EMBL" id="OAC98021.1"/>
    </source>
</evidence>
<keyword evidence="3" id="KW-1185">Reference proteome</keyword>
<dbReference type="PANTHER" id="PTHR13060:SF0">
    <property type="entry name" value="PROTEIN ECDYSONELESS HOMOLOG"/>
    <property type="match status" value="1"/>
</dbReference>
<accession>A0A168GU08</accession>
<dbReference type="STRING" id="747725.A0A168GU08"/>
<dbReference type="InterPro" id="IPR010770">
    <property type="entry name" value="Ecd"/>
</dbReference>
<comment type="caution">
    <text evidence="2">The sequence shown here is derived from an EMBL/GenBank/DDBJ whole genome shotgun (WGS) entry which is preliminary data.</text>
</comment>
<dbReference type="EMBL" id="AMYB01000012">
    <property type="protein sequence ID" value="OAC98021.1"/>
    <property type="molecule type" value="Genomic_DNA"/>
</dbReference>
<dbReference type="Proteomes" id="UP000077051">
    <property type="component" value="Unassembled WGS sequence"/>
</dbReference>
<evidence type="ECO:0000313" key="3">
    <source>
        <dbReference type="Proteomes" id="UP000077051"/>
    </source>
</evidence>
<dbReference type="PANTHER" id="PTHR13060">
    <property type="entry name" value="SGT1 PROTEIN HSGT1 SUPPRESSOR OF GCR2"/>
    <property type="match status" value="1"/>
</dbReference>
<dbReference type="OrthoDB" id="27237at2759"/>
<evidence type="ECO:0000256" key="1">
    <source>
        <dbReference type="SAM" id="MobiDB-lite"/>
    </source>
</evidence>
<sequence>MDTLQDVFRGSSAKEIDYIQYAVYLPKKDDQADMTASLKDALDMINSHVQPIMDGYLWQKDKFHLSIAYDQDQDPSYPFLFGASRFGDCVNDEWFIVYILKTVSSLIPDSVISLVDNDGDVLLIEAALDIPAWLDPSNSQNRVYLYNGQVHIIPLPTSPADLLQATSGPLMRQKAIDLIRTNSKNTLASAAIQQAIMDRVSDYPAAAHKEIHRAGCILPNQAAFVLLSEPQLITLAIEAFYLRDPISMKACATMKTFSPQSGSTETVIQFTKTTYAQTVSQKFYAPKPFRLPSVREKKQFKFAELGMKVACGLEMLYHNSSTTSDHHDDDDTVDTYDFDNDKKYAAYVAHLEKLGYFRLEKKGSQLYRLLDKQSKEQYLAYKKKEQDGQVGKKYISVDDLDVQDEETTFEGSSHVLSTPSQGVKQRIDALLAQYSQEALNKLLSVNPHVEDSDDWMNVDPQQLEELLMKRMGHMNQSMMADLQRDFGASKDESVDLEAIMSNLEHFVEKSKSGIDGVEFPNDHGMQDEDDYSDEEEEEEGAIQFDMDEFMRILRGAAPVRPEHDLSHVMEEMDQEIYSHDKISGSFAKLTSAQADEEDEEDEEAPVDVQLNLVKNVLESFKSQQGLPGPVGNMLSQFGFVLPGDDEQDE</sequence>
<dbReference type="AlphaFoldDB" id="A0A168GU08"/>
<organism evidence="2 3">
    <name type="scientific">Mucor lusitanicus CBS 277.49</name>
    <dbReference type="NCBI Taxonomy" id="747725"/>
    <lineage>
        <taxon>Eukaryota</taxon>
        <taxon>Fungi</taxon>
        <taxon>Fungi incertae sedis</taxon>
        <taxon>Mucoromycota</taxon>
        <taxon>Mucoromycotina</taxon>
        <taxon>Mucoromycetes</taxon>
        <taxon>Mucorales</taxon>
        <taxon>Mucorineae</taxon>
        <taxon>Mucoraceae</taxon>
        <taxon>Mucor</taxon>
    </lineage>
</organism>
<feature type="compositionally biased region" description="Acidic residues" evidence="1">
    <location>
        <begin position="527"/>
        <end position="539"/>
    </location>
</feature>
<dbReference type="GO" id="GO:0005634">
    <property type="term" value="C:nucleus"/>
    <property type="evidence" value="ECO:0007669"/>
    <property type="project" value="TreeGrafter"/>
</dbReference>
<name>A0A168GU08_MUCCL</name>
<protein>
    <submittedName>
        <fullName evidence="2">SGT1 transcription factor</fullName>
    </submittedName>
</protein>